<keyword evidence="1" id="KW-0143">Chaperone</keyword>
<dbReference type="Proteomes" id="UP000705867">
    <property type="component" value="Unassembled WGS sequence"/>
</dbReference>
<dbReference type="Pfam" id="PF02613">
    <property type="entry name" value="Nitrate_red_del"/>
    <property type="match status" value="1"/>
</dbReference>
<gene>
    <name evidence="2" type="ORF">K8I29_09350</name>
</gene>
<evidence type="ECO:0000313" key="3">
    <source>
        <dbReference type="Proteomes" id="UP000705867"/>
    </source>
</evidence>
<dbReference type="InterPro" id="IPR050289">
    <property type="entry name" value="TorD/DmsD_chaperones"/>
</dbReference>
<sequence length="158" mass="18308">MERYTEEELAVEYARLFVGPYELKAPPYGSLYYIEKEGKVMGDSTMEAVRMYRDEGLSIDGDFKEVPDHITAELEFMYYLIFREVEQLGNGEAHAAAEYRGKQEAFLKKALGRWVLPFCERMQEGTENGWYRSLAECLAVFVKTTSYEVPAPEAWGRR</sequence>
<protein>
    <submittedName>
        <fullName evidence="2">Molecular chaperone TorD family protein</fullName>
    </submittedName>
</protein>
<accession>A0A953JAJ9</accession>
<proteinExistence type="predicted"/>
<reference evidence="2" key="2">
    <citation type="submission" date="2021-08" db="EMBL/GenBank/DDBJ databases">
        <authorList>
            <person name="Dalcin Martins P."/>
        </authorList>
    </citation>
    <scope>NUCLEOTIDE SEQUENCE</scope>
    <source>
        <strain evidence="2">MAG_39</strain>
    </source>
</reference>
<reference evidence="2" key="1">
    <citation type="journal article" date="2021" name="bioRxiv">
        <title>Unraveling nitrogen, sulfur and carbon metabolic pathways and microbial community transcriptional responses to substrate deprivation and toxicity stresses in a bioreactor mimicking anoxic brackish coastal sediment conditions.</title>
        <authorList>
            <person name="Martins P.D."/>
            <person name="Echeveste M.J."/>
            <person name="Arshad A."/>
            <person name="Kurth J."/>
            <person name="Ouboter H."/>
            <person name="Jetten M.S.M."/>
            <person name="Welte C.U."/>
        </authorList>
    </citation>
    <scope>NUCLEOTIDE SEQUENCE</scope>
    <source>
        <strain evidence="2">MAG_39</strain>
    </source>
</reference>
<evidence type="ECO:0000256" key="1">
    <source>
        <dbReference type="ARBA" id="ARBA00023186"/>
    </source>
</evidence>
<dbReference type="InterPro" id="IPR020945">
    <property type="entry name" value="DMSO/NO3_reduct_chaperone"/>
</dbReference>
<organism evidence="2 3">
    <name type="scientific">Candidatus Nitrobium versatile</name>
    <dbReference type="NCBI Taxonomy" id="2884831"/>
    <lineage>
        <taxon>Bacteria</taxon>
        <taxon>Pseudomonadati</taxon>
        <taxon>Nitrospirota</taxon>
        <taxon>Nitrospiria</taxon>
        <taxon>Nitrospirales</taxon>
        <taxon>Nitrospiraceae</taxon>
        <taxon>Candidatus Nitrobium</taxon>
    </lineage>
</organism>
<comment type="caution">
    <text evidence="2">The sequence shown here is derived from an EMBL/GenBank/DDBJ whole genome shotgun (WGS) entry which is preliminary data.</text>
</comment>
<evidence type="ECO:0000313" key="2">
    <source>
        <dbReference type="EMBL" id="MBZ0156397.1"/>
    </source>
</evidence>
<dbReference type="PANTHER" id="PTHR34227">
    <property type="entry name" value="CHAPERONE PROTEIN YCDY"/>
    <property type="match status" value="1"/>
</dbReference>
<dbReference type="EMBL" id="JAIOIV010000074">
    <property type="protein sequence ID" value="MBZ0156397.1"/>
    <property type="molecule type" value="Genomic_DNA"/>
</dbReference>
<dbReference type="InterPro" id="IPR036411">
    <property type="entry name" value="TorD-like_sf"/>
</dbReference>
<dbReference type="AlphaFoldDB" id="A0A953JAJ9"/>
<name>A0A953JAJ9_9BACT</name>
<dbReference type="PANTHER" id="PTHR34227:SF1">
    <property type="entry name" value="DIMETHYL SULFOXIDE REDUCTASE CHAPERONE-RELATED"/>
    <property type="match status" value="1"/>
</dbReference>
<dbReference type="Gene3D" id="1.10.3480.10">
    <property type="entry name" value="TorD-like"/>
    <property type="match status" value="1"/>
</dbReference>
<dbReference type="SUPFAM" id="SSF89155">
    <property type="entry name" value="TorD-like"/>
    <property type="match status" value="1"/>
</dbReference>